<dbReference type="PANTHER" id="PTHR31901">
    <property type="entry name" value="GH3 DOMAIN-CONTAINING PROTEIN"/>
    <property type="match status" value="1"/>
</dbReference>
<evidence type="ECO:0000259" key="4">
    <source>
        <dbReference type="Pfam" id="PF23572"/>
    </source>
</evidence>
<comment type="caution">
    <text evidence="5">The sequence shown here is derived from an EMBL/GenBank/DDBJ whole genome shotgun (WGS) entry which is preliminary data.</text>
</comment>
<evidence type="ECO:0000313" key="5">
    <source>
        <dbReference type="EMBL" id="KAL3642816.1"/>
    </source>
</evidence>
<evidence type="ECO:0000256" key="2">
    <source>
        <dbReference type="ARBA" id="ARBA00022598"/>
    </source>
</evidence>
<comment type="similarity">
    <text evidence="1">Belongs to the IAA-amido conjugating enzyme family.</text>
</comment>
<evidence type="ECO:0000256" key="1">
    <source>
        <dbReference type="ARBA" id="ARBA00008068"/>
    </source>
</evidence>
<feature type="domain" description="GH3 middle" evidence="3">
    <location>
        <begin position="357"/>
        <end position="432"/>
    </location>
</feature>
<dbReference type="Pfam" id="PF23571">
    <property type="entry name" value="GH3_M"/>
    <property type="match status" value="1"/>
</dbReference>
<dbReference type="InterPro" id="IPR055378">
    <property type="entry name" value="GH3_C"/>
</dbReference>
<dbReference type="Pfam" id="PF03321">
    <property type="entry name" value="GH3"/>
    <property type="match status" value="2"/>
</dbReference>
<evidence type="ECO:0000313" key="6">
    <source>
        <dbReference type="Proteomes" id="UP001632038"/>
    </source>
</evidence>
<dbReference type="InterPro" id="IPR055377">
    <property type="entry name" value="GH3_M"/>
</dbReference>
<keyword evidence="6" id="KW-1185">Reference proteome</keyword>
<dbReference type="PANTHER" id="PTHR31901:SF96">
    <property type="entry name" value="INDOLE-3-ACETIC ACID-AMIDO SYNTHETASE GH3.1-RELATED"/>
    <property type="match status" value="1"/>
</dbReference>
<dbReference type="Proteomes" id="UP001632038">
    <property type="component" value="Unassembled WGS sequence"/>
</dbReference>
<dbReference type="GO" id="GO:0016874">
    <property type="term" value="F:ligase activity"/>
    <property type="evidence" value="ECO:0007669"/>
    <property type="project" value="UniProtKB-KW"/>
</dbReference>
<protein>
    <submittedName>
        <fullName evidence="5">Uncharacterized protein</fullName>
    </submittedName>
</protein>
<accession>A0ABD3DKJ6</accession>
<dbReference type="EMBL" id="JAVIJP010000016">
    <property type="protein sequence ID" value="KAL3642816.1"/>
    <property type="molecule type" value="Genomic_DNA"/>
</dbReference>
<feature type="domain" description="GH3 C-terminal" evidence="4">
    <location>
        <begin position="448"/>
        <end position="569"/>
    </location>
</feature>
<evidence type="ECO:0000259" key="3">
    <source>
        <dbReference type="Pfam" id="PF23571"/>
    </source>
</evidence>
<proteinExistence type="inferred from homology"/>
<gene>
    <name evidence="5" type="ORF">CASFOL_013631</name>
</gene>
<dbReference type="Pfam" id="PF23572">
    <property type="entry name" value="GH3_C"/>
    <property type="match status" value="1"/>
</dbReference>
<dbReference type="InterPro" id="IPR004993">
    <property type="entry name" value="GH3"/>
</dbReference>
<dbReference type="AlphaFoldDB" id="A0ABD3DKJ6"/>
<reference evidence="6" key="1">
    <citation type="journal article" date="2024" name="IScience">
        <title>Strigolactones Initiate the Formation of Haustorium-like Structures in Castilleja.</title>
        <authorList>
            <person name="Buerger M."/>
            <person name="Peterson D."/>
            <person name="Chory J."/>
        </authorList>
    </citation>
    <scope>NUCLEOTIDE SEQUENCE [LARGE SCALE GENOMIC DNA]</scope>
</reference>
<sequence>MRLHEMRRRSRNMRWPKQNAETEYLKGFNLTGSAMDKKTFKSKVPMATYEDIRPLIRRIADGDSSPILCTQPISELLWSSGSSGEPKLIPSTKEALDRNLLFLSLVNVVMQIVADEGVASSATFLVSWEVDNLYETEGCKLSRHVKGLDKGKRLNFVFTKSDKKTQGGITVRPVSSNVFKSDTFKNRPTNVYTSPNEAIYCEDTFQSMYTQLLCGLYEREQVNRIETIFASTLVRVFKFLKLNWQQLTQDIRTGSLNPKVTDPSIRECMTRLMRPDRELADYIGQECGKDNWEGIVTRIWPNAKYLGTIVTGTMAQYIPTLDFYNGGLPIASMLYGSSECYFGINLNPMCKPSEISYTFMPNKAYFEFLPHVPNSSEELTESQLVDLVDVEIGKEYEVVVTTTAGLYRYRVGDIVQATGFYNSAPQFQFVMRKNVVLNIDWDRTTETELQAAVENASQFLLHKSETSVVDYTSFVDTTTNPDHYVIYWELLQAKDLANSPSNDVLDKCCLVMEESFNWAYRRLRVLDKLIGPLEIRVVKNGTFEELMDYIVSKGGSMSQCKVPRSVGSKKPMLDLLESRVVSKHFSASLPHLSSEEGS</sequence>
<keyword evidence="2" id="KW-0436">Ligase</keyword>
<name>A0ABD3DKJ6_9LAMI</name>
<organism evidence="5 6">
    <name type="scientific">Castilleja foliolosa</name>
    <dbReference type="NCBI Taxonomy" id="1961234"/>
    <lineage>
        <taxon>Eukaryota</taxon>
        <taxon>Viridiplantae</taxon>
        <taxon>Streptophyta</taxon>
        <taxon>Embryophyta</taxon>
        <taxon>Tracheophyta</taxon>
        <taxon>Spermatophyta</taxon>
        <taxon>Magnoliopsida</taxon>
        <taxon>eudicotyledons</taxon>
        <taxon>Gunneridae</taxon>
        <taxon>Pentapetalae</taxon>
        <taxon>asterids</taxon>
        <taxon>lamiids</taxon>
        <taxon>Lamiales</taxon>
        <taxon>Orobanchaceae</taxon>
        <taxon>Pedicularideae</taxon>
        <taxon>Castillejinae</taxon>
        <taxon>Castilleja</taxon>
    </lineage>
</organism>